<evidence type="ECO:0000256" key="4">
    <source>
        <dbReference type="ARBA" id="ARBA00022499"/>
    </source>
</evidence>
<dbReference type="AlphaFoldDB" id="A0A8T2APK7"/>
<dbReference type="InterPro" id="IPR003018">
    <property type="entry name" value="GAF"/>
</dbReference>
<feature type="transmembrane region" description="Helical" evidence="25">
    <location>
        <begin position="108"/>
        <end position="136"/>
    </location>
</feature>
<reference evidence="28 29" key="1">
    <citation type="submission" date="2020-12" db="EMBL/GenBank/DDBJ databases">
        <title>Concerted genomic and epigenomic changes stabilize Arabidopsis allopolyploids.</title>
        <authorList>
            <person name="Chen Z."/>
        </authorList>
    </citation>
    <scope>NUCLEOTIDE SEQUENCE [LARGE SCALE GENOMIC DNA]</scope>
    <source>
        <strain evidence="28">Allo738</strain>
        <tissue evidence="28">Leaf</tissue>
    </source>
</reference>
<evidence type="ECO:0000256" key="11">
    <source>
        <dbReference type="ARBA" id="ARBA00022777"/>
    </source>
</evidence>
<evidence type="ECO:0000256" key="19">
    <source>
        <dbReference type="ARBA" id="ARBA00023157"/>
    </source>
</evidence>
<keyword evidence="17 23" id="KW-0902">Two-component regulatory system</keyword>
<dbReference type="GO" id="GO:0038199">
    <property type="term" value="F:ethylene receptor activity"/>
    <property type="evidence" value="ECO:0007669"/>
    <property type="project" value="TreeGrafter"/>
</dbReference>
<dbReference type="SMART" id="SM00448">
    <property type="entry name" value="REC"/>
    <property type="match status" value="1"/>
</dbReference>
<comment type="subunit">
    <text evidence="22">Heteromer with ETR1. Binds to MRF3/ECIP1.</text>
</comment>
<evidence type="ECO:0000256" key="22">
    <source>
        <dbReference type="ARBA" id="ARBA00062048"/>
    </source>
</evidence>
<dbReference type="Proteomes" id="UP000694240">
    <property type="component" value="Chromosome 8"/>
</dbReference>
<keyword evidence="4" id="KW-1017">Isopeptide bond</keyword>
<evidence type="ECO:0000256" key="23">
    <source>
        <dbReference type="PIRNR" id="PIRNR026389"/>
    </source>
</evidence>
<evidence type="ECO:0000256" key="14">
    <source>
        <dbReference type="ARBA" id="ARBA00022843"/>
    </source>
</evidence>
<name>A0A8T2APK7_9BRAS</name>
<keyword evidence="14" id="KW-0832">Ubl conjugation</keyword>
<evidence type="ECO:0000256" key="16">
    <source>
        <dbReference type="ARBA" id="ARBA00023008"/>
    </source>
</evidence>
<accession>A0A8T2APK7</accession>
<keyword evidence="8 23" id="KW-0479">Metal-binding</keyword>
<dbReference type="CDD" id="cd00082">
    <property type="entry name" value="HisKA"/>
    <property type="match status" value="1"/>
</dbReference>
<organism evidence="28 29">
    <name type="scientific">Arabidopsis thaliana x Arabidopsis arenosa</name>
    <dbReference type="NCBI Taxonomy" id="1240361"/>
    <lineage>
        <taxon>Eukaryota</taxon>
        <taxon>Viridiplantae</taxon>
        <taxon>Streptophyta</taxon>
        <taxon>Embryophyta</taxon>
        <taxon>Tracheophyta</taxon>
        <taxon>Spermatophyta</taxon>
        <taxon>Magnoliopsida</taxon>
        <taxon>eudicotyledons</taxon>
        <taxon>Gunneridae</taxon>
        <taxon>Pentapetalae</taxon>
        <taxon>rosids</taxon>
        <taxon>malvids</taxon>
        <taxon>Brassicales</taxon>
        <taxon>Brassicaceae</taxon>
        <taxon>Camelineae</taxon>
        <taxon>Arabidopsis</taxon>
    </lineage>
</organism>
<keyword evidence="6 23" id="KW-0808">Transferase</keyword>
<dbReference type="PANTHER" id="PTHR24423:SF629">
    <property type="entry name" value="PROTEIN EIN4"/>
    <property type="match status" value="1"/>
</dbReference>
<evidence type="ECO:0000256" key="6">
    <source>
        <dbReference type="ARBA" id="ARBA00022679"/>
    </source>
</evidence>
<dbReference type="CDD" id="cd19933">
    <property type="entry name" value="REC_ETR-like"/>
    <property type="match status" value="1"/>
</dbReference>
<evidence type="ECO:0000256" key="2">
    <source>
        <dbReference type="ARBA" id="ARBA00004477"/>
    </source>
</evidence>
<keyword evidence="11 23" id="KW-0418">Kinase</keyword>
<evidence type="ECO:0000256" key="8">
    <source>
        <dbReference type="ARBA" id="ARBA00022723"/>
    </source>
</evidence>
<dbReference type="PIRSF" id="PIRSF026389">
    <property type="entry name" value="Ethyln_sen_HK"/>
    <property type="match status" value="1"/>
</dbReference>
<evidence type="ECO:0000256" key="10">
    <source>
        <dbReference type="ARBA" id="ARBA00022745"/>
    </source>
</evidence>
<dbReference type="PROSITE" id="PS50110">
    <property type="entry name" value="RESPONSE_REGULATORY"/>
    <property type="match status" value="1"/>
</dbReference>
<comment type="similarity">
    <text evidence="3 23">Belongs to the ethylene receptor family.</text>
</comment>
<dbReference type="GO" id="GO:0051740">
    <property type="term" value="F:ethylene binding"/>
    <property type="evidence" value="ECO:0007669"/>
    <property type="project" value="TreeGrafter"/>
</dbReference>
<feature type="transmembrane region" description="Helical" evidence="25">
    <location>
        <begin position="75"/>
        <end position="96"/>
    </location>
</feature>
<evidence type="ECO:0000259" key="27">
    <source>
        <dbReference type="PROSITE" id="PS50110"/>
    </source>
</evidence>
<comment type="cofactor">
    <cofactor evidence="1 23">
        <name>Cu cation</name>
        <dbReference type="ChEBI" id="CHEBI:23378"/>
    </cofactor>
</comment>
<dbReference type="CDD" id="cd16938">
    <property type="entry name" value="HATPase_ETR2_ERS2-EIN4-like"/>
    <property type="match status" value="1"/>
</dbReference>
<evidence type="ECO:0000256" key="7">
    <source>
        <dbReference type="ARBA" id="ARBA00022692"/>
    </source>
</evidence>
<dbReference type="Pfam" id="PF00512">
    <property type="entry name" value="HisKA"/>
    <property type="match status" value="1"/>
</dbReference>
<dbReference type="InterPro" id="IPR001789">
    <property type="entry name" value="Sig_transdc_resp-reg_receiver"/>
</dbReference>
<evidence type="ECO:0000256" key="17">
    <source>
        <dbReference type="ARBA" id="ARBA00023012"/>
    </source>
</evidence>
<keyword evidence="20 23" id="KW-0675">Receptor</keyword>
<keyword evidence="12 23" id="KW-0256">Endoplasmic reticulum</keyword>
<dbReference type="FunFam" id="3.40.50.2300:FF:000240">
    <property type="entry name" value="Ethylene receptor"/>
    <property type="match status" value="1"/>
</dbReference>
<dbReference type="GO" id="GO:0004674">
    <property type="term" value="F:protein serine/threonine kinase activity"/>
    <property type="evidence" value="ECO:0007669"/>
    <property type="project" value="UniProtKB-ARBA"/>
</dbReference>
<dbReference type="GO" id="GO:0046872">
    <property type="term" value="F:metal ion binding"/>
    <property type="evidence" value="ECO:0007669"/>
    <property type="project" value="UniProtKB-KW"/>
</dbReference>
<keyword evidence="13 23" id="KW-0067">ATP-binding</keyword>
<evidence type="ECO:0000256" key="24">
    <source>
        <dbReference type="PROSITE-ProRule" id="PRU00169"/>
    </source>
</evidence>
<evidence type="ECO:0000256" key="5">
    <source>
        <dbReference type="ARBA" id="ARBA00022553"/>
    </source>
</evidence>
<evidence type="ECO:0000256" key="1">
    <source>
        <dbReference type="ARBA" id="ARBA00001935"/>
    </source>
</evidence>
<dbReference type="InterPro" id="IPR003661">
    <property type="entry name" value="HisK_dim/P_dom"/>
</dbReference>
<dbReference type="FunFam" id="1.10.287.130:FF:000087">
    <property type="entry name" value="Ethylene receptor 4"/>
    <property type="match status" value="1"/>
</dbReference>
<sequence length="760" mass="85565">MLRSLGLGLLLFALLALVSGDNDYVSCNCDDEGFLSVHTILECQRVSDLLIAIAYFSIPLELLYFISFSNVPFKWVLVQFIAFIVLCGMTHLLNAWTYYGPHSFQLMLWLTIFKFLTALVSCATAITLLTLIPLLLKWKVRELYLKQNVLELNEEVGLMKRQKEMSVQVRMLTREIRKSLDKHMILRTTLVELSKILDLQNSAVWMPNENRTEMHLTHELRANPMRSFRVIPINDPDVVQVRETKVVTILRKNSVLAVESSGCGGSEEFGPVAAIRMPMLHGLNFKGGTPEFVDTPYAIMVLVLPSANSRVWTDKEIEIAEVVADQVAVAISHASVLEESQLMREKLGIQNRALLRAKQNAMMASQARNTCQKVMSHGMRRPMHTILGLLSMFQSESMSLDQKIIVDALMKTSTVLSALINDVIDISPKDNGKSALEVKRFQLHSLIREAACVAKCLSVYKGYGFEMDVQTRLPNLVVGDEKRTFQLVMYMLGYILDMTDGGKTVTFRVISEGTGTSQDKSKRETGMWKSHMSDDSLGVKFEVEINEIQNPPLDGSAMAMRHIPNRRYHSNGIGMCRKLAQMMQGNIWISPKSHGQTQSMQLVLRFQTRPSIRRSILAGNAPELQHPNSNSILRGLRITLADDDDVNRTVTKRLLEKLGCEVTAVSSGFECLSALSNVEMSYRVVILDLQMPEMDGFEVAMKIRKFCGHHWPLIIALTASTEDHVRERCLQMGMNGMIQKPVLLHVMASELRRALQSASE</sequence>
<keyword evidence="19" id="KW-1015">Disulfide bond</keyword>
<evidence type="ECO:0000313" key="28">
    <source>
        <dbReference type="EMBL" id="KAG7575993.1"/>
    </source>
</evidence>
<proteinExistence type="inferred from homology"/>
<evidence type="ECO:0000256" key="12">
    <source>
        <dbReference type="ARBA" id="ARBA00022824"/>
    </source>
</evidence>
<evidence type="ECO:0000256" key="3">
    <source>
        <dbReference type="ARBA" id="ARBA00009842"/>
    </source>
</evidence>
<evidence type="ECO:0000256" key="13">
    <source>
        <dbReference type="ARBA" id="ARBA00022840"/>
    </source>
</evidence>
<feature type="modified residue" description="4-aspartylphosphate" evidence="24">
    <location>
        <position position="688"/>
    </location>
</feature>
<evidence type="ECO:0000256" key="25">
    <source>
        <dbReference type="SAM" id="Phobius"/>
    </source>
</evidence>
<keyword evidence="5 24" id="KW-0597">Phosphoprotein</keyword>
<keyword evidence="10 23" id="KW-0936">Ethylene signaling pathway</keyword>
<dbReference type="InterPro" id="IPR058544">
    <property type="entry name" value="ETR1_N"/>
</dbReference>
<dbReference type="GO" id="GO:0000155">
    <property type="term" value="F:phosphorelay sensor kinase activity"/>
    <property type="evidence" value="ECO:0007669"/>
    <property type="project" value="InterPro"/>
</dbReference>
<keyword evidence="9 23" id="KW-0547">Nucleotide-binding</keyword>
<comment type="function">
    <text evidence="21">Ethylene receptor related to bacterial two-component regulators. Acts as a redundant negative regulator of ethylene signaling.</text>
</comment>
<evidence type="ECO:0000256" key="21">
    <source>
        <dbReference type="ARBA" id="ARBA00056860"/>
    </source>
</evidence>
<feature type="transmembrane region" description="Helical" evidence="25">
    <location>
        <begin position="49"/>
        <end position="68"/>
    </location>
</feature>
<evidence type="ECO:0000313" key="29">
    <source>
        <dbReference type="Proteomes" id="UP000694240"/>
    </source>
</evidence>
<dbReference type="SMART" id="SM00388">
    <property type="entry name" value="HisKA"/>
    <property type="match status" value="1"/>
</dbReference>
<dbReference type="GO" id="GO:0010105">
    <property type="term" value="P:negative regulation of ethylene-activated signaling pathway"/>
    <property type="evidence" value="ECO:0007669"/>
    <property type="project" value="UniProtKB-ARBA"/>
</dbReference>
<comment type="subcellular location">
    <subcellularLocation>
        <location evidence="2">Endoplasmic reticulum membrane</location>
        <topology evidence="2">Multi-pass membrane protein</topology>
    </subcellularLocation>
</comment>
<feature type="chain" id="PRO_5035770974" description="Ethylene receptor" evidence="26">
    <location>
        <begin position="21"/>
        <end position="760"/>
    </location>
</feature>
<dbReference type="Pfam" id="PF00072">
    <property type="entry name" value="Response_reg"/>
    <property type="match status" value="1"/>
</dbReference>
<keyword evidence="15 25" id="KW-1133">Transmembrane helix</keyword>
<evidence type="ECO:0000256" key="20">
    <source>
        <dbReference type="ARBA" id="ARBA00023170"/>
    </source>
</evidence>
<keyword evidence="16 23" id="KW-0186">Copper</keyword>
<dbReference type="GO" id="GO:0005789">
    <property type="term" value="C:endoplasmic reticulum membrane"/>
    <property type="evidence" value="ECO:0007669"/>
    <property type="project" value="UniProtKB-SubCell"/>
</dbReference>
<keyword evidence="18 23" id="KW-0472">Membrane</keyword>
<dbReference type="EMBL" id="JAEFBK010000008">
    <property type="protein sequence ID" value="KAG7575993.1"/>
    <property type="molecule type" value="Genomic_DNA"/>
</dbReference>
<evidence type="ECO:0000256" key="15">
    <source>
        <dbReference type="ARBA" id="ARBA00022989"/>
    </source>
</evidence>
<keyword evidence="26" id="KW-0732">Signal</keyword>
<dbReference type="Pfam" id="PF01590">
    <property type="entry name" value="GAF"/>
    <property type="match status" value="1"/>
</dbReference>
<evidence type="ECO:0000256" key="9">
    <source>
        <dbReference type="ARBA" id="ARBA00022741"/>
    </source>
</evidence>
<keyword evidence="7 25" id="KW-0812">Transmembrane</keyword>
<dbReference type="PANTHER" id="PTHR24423">
    <property type="entry name" value="TWO-COMPONENT SENSOR HISTIDINE KINASE"/>
    <property type="match status" value="1"/>
</dbReference>
<comment type="caution">
    <text evidence="28">The sequence shown here is derived from an EMBL/GenBank/DDBJ whole genome shotgun (WGS) entry which is preliminary data.</text>
</comment>
<dbReference type="InterPro" id="IPR014525">
    <property type="entry name" value="ETR"/>
</dbReference>
<evidence type="ECO:0000256" key="26">
    <source>
        <dbReference type="SAM" id="SignalP"/>
    </source>
</evidence>
<evidence type="ECO:0000256" key="18">
    <source>
        <dbReference type="ARBA" id="ARBA00023136"/>
    </source>
</evidence>
<feature type="signal peptide" evidence="26">
    <location>
        <begin position="1"/>
        <end position="20"/>
    </location>
</feature>
<gene>
    <name evidence="28" type="ORF">ISN45_Aa03g004370</name>
</gene>
<feature type="domain" description="Response regulatory" evidence="27">
    <location>
        <begin position="637"/>
        <end position="755"/>
    </location>
</feature>
<protein>
    <recommendedName>
        <fullName evidence="23">Ethylene receptor</fullName>
    </recommendedName>
</protein>
<dbReference type="Pfam" id="PF25487">
    <property type="entry name" value="ETR1_N"/>
    <property type="match status" value="1"/>
</dbReference>
<dbReference type="SMART" id="SM00065">
    <property type="entry name" value="GAF"/>
    <property type="match status" value="1"/>
</dbReference>
<keyword evidence="29" id="KW-1185">Reference proteome</keyword>
<dbReference type="GO" id="GO:0005524">
    <property type="term" value="F:ATP binding"/>
    <property type="evidence" value="ECO:0007669"/>
    <property type="project" value="UniProtKB-KW"/>
</dbReference>